<organism evidence="6 7">
    <name type="scientific">Mycolicibacterium arabiense</name>
    <dbReference type="NCBI Taxonomy" id="1286181"/>
    <lineage>
        <taxon>Bacteria</taxon>
        <taxon>Bacillati</taxon>
        <taxon>Actinomycetota</taxon>
        <taxon>Actinomycetes</taxon>
        <taxon>Mycobacteriales</taxon>
        <taxon>Mycobacteriaceae</taxon>
        <taxon>Mycolicibacterium</taxon>
    </lineage>
</organism>
<dbReference type="Gene3D" id="1.20.1530.20">
    <property type="match status" value="1"/>
</dbReference>
<keyword evidence="4 5" id="KW-0472">Membrane</keyword>
<evidence type="ECO:0000256" key="5">
    <source>
        <dbReference type="SAM" id="Phobius"/>
    </source>
</evidence>
<evidence type="ECO:0000313" key="6">
    <source>
        <dbReference type="EMBL" id="BBY49202.1"/>
    </source>
</evidence>
<name>A0A7I7RX45_9MYCO</name>
<feature type="transmembrane region" description="Helical" evidence="5">
    <location>
        <begin position="252"/>
        <end position="270"/>
    </location>
</feature>
<proteinExistence type="predicted"/>
<dbReference type="PANTHER" id="PTHR10361">
    <property type="entry name" value="SODIUM-BILE ACID COTRANSPORTER"/>
    <property type="match status" value="1"/>
</dbReference>
<evidence type="ECO:0000256" key="1">
    <source>
        <dbReference type="ARBA" id="ARBA00004141"/>
    </source>
</evidence>
<reference evidence="6 7" key="1">
    <citation type="journal article" date="2019" name="Emerg. Microbes Infect.">
        <title>Comprehensive subspecies identification of 175 nontuberculous mycobacteria species based on 7547 genomic profiles.</title>
        <authorList>
            <person name="Matsumoto Y."/>
            <person name="Kinjo T."/>
            <person name="Motooka D."/>
            <person name="Nabeya D."/>
            <person name="Jung N."/>
            <person name="Uechi K."/>
            <person name="Horii T."/>
            <person name="Iida T."/>
            <person name="Fujita J."/>
            <person name="Nakamura S."/>
        </authorList>
    </citation>
    <scope>NUCLEOTIDE SEQUENCE [LARGE SCALE GENOMIC DNA]</scope>
    <source>
        <strain evidence="6 7">JCM 18538</strain>
    </source>
</reference>
<sequence length="288" mass="29988">MMALLQHAVPIATLIFVVSSMLAMGLGLTIAEMANPLRNVRLVAMSLLANFLVMPIAAVLLAKMLNLDQPFAVGLLLLGVAAGAPFLPKLAQMAKGDLAFAVALMVLLMVITVGYLPLVLPLLLPGVSVNPGQIARSLIVLMLMPLAIALAVNAKRPRVAAAVKPWCDRLSSLGLVAVVVLLVVVNFRNVLSVFGTRAILAGLLFIAVGYALGWAVGGPAAATRPVLGLGTAQRNIAAALVVGGQSFTDPSVVVMVVVVAIVSLLVLLPLSRQLARHVPPETTDHPRQ</sequence>
<protein>
    <submittedName>
        <fullName evidence="6">Transporter</fullName>
    </submittedName>
</protein>
<dbReference type="Proteomes" id="UP000467428">
    <property type="component" value="Chromosome"/>
</dbReference>
<dbReference type="Pfam" id="PF01758">
    <property type="entry name" value="SBF"/>
    <property type="match status" value="1"/>
</dbReference>
<dbReference type="EMBL" id="AP022593">
    <property type="protein sequence ID" value="BBY49202.1"/>
    <property type="molecule type" value="Genomic_DNA"/>
</dbReference>
<dbReference type="InterPro" id="IPR038770">
    <property type="entry name" value="Na+/solute_symporter_sf"/>
</dbReference>
<comment type="subcellular location">
    <subcellularLocation>
        <location evidence="1">Membrane</location>
        <topology evidence="1">Multi-pass membrane protein</topology>
    </subcellularLocation>
</comment>
<gene>
    <name evidence="6" type="ORF">MARA_26700</name>
</gene>
<dbReference type="GO" id="GO:0016020">
    <property type="term" value="C:membrane"/>
    <property type="evidence" value="ECO:0007669"/>
    <property type="project" value="UniProtKB-SubCell"/>
</dbReference>
<keyword evidence="3 5" id="KW-1133">Transmembrane helix</keyword>
<evidence type="ECO:0000313" key="7">
    <source>
        <dbReference type="Proteomes" id="UP000467428"/>
    </source>
</evidence>
<dbReference type="KEGG" id="marz:MARA_26700"/>
<accession>A0A7I7RX45</accession>
<feature type="transmembrane region" description="Helical" evidence="5">
    <location>
        <begin position="134"/>
        <end position="154"/>
    </location>
</feature>
<keyword evidence="7" id="KW-1185">Reference proteome</keyword>
<geneLocation type="plasmid" evidence="7">
    <name>pjcm18538 dna</name>
</geneLocation>
<dbReference type="InterPro" id="IPR002657">
    <property type="entry name" value="BilAc:Na_symport/Acr3"/>
</dbReference>
<feature type="transmembrane region" description="Helical" evidence="5">
    <location>
        <begin position="98"/>
        <end position="122"/>
    </location>
</feature>
<keyword evidence="2 5" id="KW-0812">Transmembrane</keyword>
<evidence type="ECO:0000256" key="2">
    <source>
        <dbReference type="ARBA" id="ARBA00022692"/>
    </source>
</evidence>
<feature type="transmembrane region" description="Helical" evidence="5">
    <location>
        <begin position="71"/>
        <end position="91"/>
    </location>
</feature>
<evidence type="ECO:0000256" key="4">
    <source>
        <dbReference type="ARBA" id="ARBA00023136"/>
    </source>
</evidence>
<dbReference type="InterPro" id="IPR004710">
    <property type="entry name" value="Bilac:Na_transpt"/>
</dbReference>
<evidence type="ECO:0000256" key="3">
    <source>
        <dbReference type="ARBA" id="ARBA00022989"/>
    </source>
</evidence>
<dbReference type="PANTHER" id="PTHR10361:SF28">
    <property type="entry name" value="P3 PROTEIN-RELATED"/>
    <property type="match status" value="1"/>
</dbReference>
<dbReference type="AlphaFoldDB" id="A0A7I7RX45"/>
<dbReference type="RefSeq" id="WP_163918875.1">
    <property type="nucleotide sequence ID" value="NZ_AP022593.1"/>
</dbReference>
<feature type="transmembrane region" description="Helical" evidence="5">
    <location>
        <begin position="42"/>
        <end position="65"/>
    </location>
</feature>
<feature type="transmembrane region" description="Helical" evidence="5">
    <location>
        <begin position="12"/>
        <end position="30"/>
    </location>
</feature>
<feature type="transmembrane region" description="Helical" evidence="5">
    <location>
        <begin position="166"/>
        <end position="187"/>
    </location>
</feature>
<feature type="transmembrane region" description="Helical" evidence="5">
    <location>
        <begin position="193"/>
        <end position="214"/>
    </location>
</feature>